<evidence type="ECO:0000313" key="2">
    <source>
        <dbReference type="EMBL" id="RVW81681.1"/>
    </source>
</evidence>
<reference evidence="2 3" key="1">
    <citation type="journal article" date="2018" name="PLoS Genet.">
        <title>Population sequencing reveals clonal diversity and ancestral inbreeding in the grapevine cultivar Chardonnay.</title>
        <authorList>
            <person name="Roach M.J."/>
            <person name="Johnson D.L."/>
            <person name="Bohlmann J."/>
            <person name="van Vuuren H.J."/>
            <person name="Jones S.J."/>
            <person name="Pretorius I.S."/>
            <person name="Schmidt S.A."/>
            <person name="Borneman A.R."/>
        </authorList>
    </citation>
    <scope>NUCLEOTIDE SEQUENCE [LARGE SCALE GENOMIC DNA]</scope>
    <source>
        <strain evidence="3">cv. Chardonnay</strain>
        <tissue evidence="2">Leaf</tissue>
    </source>
</reference>
<gene>
    <name evidence="2" type="ORF">CK203_044468</name>
</gene>
<evidence type="ECO:0000313" key="3">
    <source>
        <dbReference type="Proteomes" id="UP000288805"/>
    </source>
</evidence>
<dbReference type="AlphaFoldDB" id="A0A438HB71"/>
<evidence type="ECO:0000256" key="1">
    <source>
        <dbReference type="SAM" id="MobiDB-lite"/>
    </source>
</evidence>
<organism evidence="2 3">
    <name type="scientific">Vitis vinifera</name>
    <name type="common">Grape</name>
    <dbReference type="NCBI Taxonomy" id="29760"/>
    <lineage>
        <taxon>Eukaryota</taxon>
        <taxon>Viridiplantae</taxon>
        <taxon>Streptophyta</taxon>
        <taxon>Embryophyta</taxon>
        <taxon>Tracheophyta</taxon>
        <taxon>Spermatophyta</taxon>
        <taxon>Magnoliopsida</taxon>
        <taxon>eudicotyledons</taxon>
        <taxon>Gunneridae</taxon>
        <taxon>Pentapetalae</taxon>
        <taxon>rosids</taxon>
        <taxon>Vitales</taxon>
        <taxon>Vitaceae</taxon>
        <taxon>Viteae</taxon>
        <taxon>Vitis</taxon>
    </lineage>
</organism>
<dbReference type="Proteomes" id="UP000288805">
    <property type="component" value="Unassembled WGS sequence"/>
</dbReference>
<dbReference type="EMBL" id="QGNW01000250">
    <property type="protein sequence ID" value="RVW81681.1"/>
    <property type="molecule type" value="Genomic_DNA"/>
</dbReference>
<accession>A0A438HB71</accession>
<feature type="region of interest" description="Disordered" evidence="1">
    <location>
        <begin position="52"/>
        <end position="85"/>
    </location>
</feature>
<comment type="caution">
    <text evidence="2">The sequence shown here is derived from an EMBL/GenBank/DDBJ whole genome shotgun (WGS) entry which is preliminary data.</text>
</comment>
<protein>
    <submittedName>
        <fullName evidence="2">Uncharacterized protein</fullName>
    </submittedName>
</protein>
<sequence length="85" mass="9720">MVVQSWVVYLFSFYNHINGRTSYSLRIYGLEFILSMNQVIVLCFLRAKAEDTNPDMEEKEKTDGPDIDNGQNEAAGGKTVAQERR</sequence>
<name>A0A438HB71_VITVI</name>
<feature type="compositionally biased region" description="Basic and acidic residues" evidence="1">
    <location>
        <begin position="52"/>
        <end position="64"/>
    </location>
</feature>
<proteinExistence type="predicted"/>